<dbReference type="Proteomes" id="UP000799441">
    <property type="component" value="Unassembled WGS sequence"/>
</dbReference>
<dbReference type="AlphaFoldDB" id="A0A9P4QEH5"/>
<evidence type="ECO:0000313" key="2">
    <source>
        <dbReference type="Proteomes" id="UP000799441"/>
    </source>
</evidence>
<dbReference type="EMBL" id="MU003776">
    <property type="protein sequence ID" value="KAF2723441.1"/>
    <property type="molecule type" value="Genomic_DNA"/>
</dbReference>
<protein>
    <submittedName>
        <fullName evidence="1">Uncharacterized protein</fullName>
    </submittedName>
</protein>
<keyword evidence="2" id="KW-1185">Reference proteome</keyword>
<sequence>MRAVVCWPVCLSMAYLRARMSQSDTALLPLVAPQNTYQRSVLSCLSPRFAQCPRRLDVLTRSRLVASTIFSNMEASLPRMLHLLFQTSCMAKVASLHMAHVVSEPLAFSTLNHEVYRRFSVWVEDAMIKSLT</sequence>
<comment type="caution">
    <text evidence="1">The sequence shown here is derived from an EMBL/GenBank/DDBJ whole genome shotgun (WGS) entry which is preliminary data.</text>
</comment>
<proteinExistence type="predicted"/>
<evidence type="ECO:0000313" key="1">
    <source>
        <dbReference type="EMBL" id="KAF2723441.1"/>
    </source>
</evidence>
<name>A0A9P4QEH5_9PEZI</name>
<gene>
    <name evidence="1" type="ORF">K431DRAFT_22418</name>
</gene>
<reference evidence="1" key="1">
    <citation type="journal article" date="2020" name="Stud. Mycol.">
        <title>101 Dothideomycetes genomes: a test case for predicting lifestyles and emergence of pathogens.</title>
        <authorList>
            <person name="Haridas S."/>
            <person name="Albert R."/>
            <person name="Binder M."/>
            <person name="Bloem J."/>
            <person name="Labutti K."/>
            <person name="Salamov A."/>
            <person name="Andreopoulos B."/>
            <person name="Baker S."/>
            <person name="Barry K."/>
            <person name="Bills G."/>
            <person name="Bluhm B."/>
            <person name="Cannon C."/>
            <person name="Castanera R."/>
            <person name="Culley D."/>
            <person name="Daum C."/>
            <person name="Ezra D."/>
            <person name="Gonzalez J."/>
            <person name="Henrissat B."/>
            <person name="Kuo A."/>
            <person name="Liang C."/>
            <person name="Lipzen A."/>
            <person name="Lutzoni F."/>
            <person name="Magnuson J."/>
            <person name="Mondo S."/>
            <person name="Nolan M."/>
            <person name="Ohm R."/>
            <person name="Pangilinan J."/>
            <person name="Park H.-J."/>
            <person name="Ramirez L."/>
            <person name="Alfaro M."/>
            <person name="Sun H."/>
            <person name="Tritt A."/>
            <person name="Yoshinaga Y."/>
            <person name="Zwiers L.-H."/>
            <person name="Turgeon B."/>
            <person name="Goodwin S."/>
            <person name="Spatafora J."/>
            <person name="Crous P."/>
            <person name="Grigoriev I."/>
        </authorList>
    </citation>
    <scope>NUCLEOTIDE SEQUENCE</scope>
    <source>
        <strain evidence="1">CBS 116435</strain>
    </source>
</reference>
<organism evidence="1 2">
    <name type="scientific">Polychaeton citri CBS 116435</name>
    <dbReference type="NCBI Taxonomy" id="1314669"/>
    <lineage>
        <taxon>Eukaryota</taxon>
        <taxon>Fungi</taxon>
        <taxon>Dikarya</taxon>
        <taxon>Ascomycota</taxon>
        <taxon>Pezizomycotina</taxon>
        <taxon>Dothideomycetes</taxon>
        <taxon>Dothideomycetidae</taxon>
        <taxon>Capnodiales</taxon>
        <taxon>Capnodiaceae</taxon>
        <taxon>Polychaeton</taxon>
    </lineage>
</organism>
<accession>A0A9P4QEH5</accession>